<keyword evidence="2" id="KW-1185">Reference proteome</keyword>
<evidence type="ECO:0000313" key="1">
    <source>
        <dbReference type="EMBL" id="CDI97230.1"/>
    </source>
</evidence>
<protein>
    <submittedName>
        <fullName evidence="1">Expressed protein</fullName>
    </submittedName>
</protein>
<organism evidence="1 2">
    <name type="scientific">Echinococcus multilocularis</name>
    <name type="common">Fox tapeworm</name>
    <dbReference type="NCBI Taxonomy" id="6211"/>
    <lineage>
        <taxon>Eukaryota</taxon>
        <taxon>Metazoa</taxon>
        <taxon>Spiralia</taxon>
        <taxon>Lophotrochozoa</taxon>
        <taxon>Platyhelminthes</taxon>
        <taxon>Cestoda</taxon>
        <taxon>Eucestoda</taxon>
        <taxon>Cyclophyllidea</taxon>
        <taxon>Taeniidae</taxon>
        <taxon>Echinococcus</taxon>
    </lineage>
</organism>
<dbReference type="EMBL" id="LN902844">
    <property type="protein sequence ID" value="CDI97230.1"/>
    <property type="molecule type" value="Genomic_DNA"/>
</dbReference>
<accession>A0A087VY38</accession>
<proteinExistence type="predicted"/>
<sequence length="106" mass="12139">MALDLHHSLTHSLSHRHAHWLNDRGCQDSSRESSSINAAHAHFTAPHSSPLSCPVFTRTEVLAQASTHTQTHNCTYLRLLKYQRLPHLCSRITHFVVLRRDLTLRV</sequence>
<reference evidence="1" key="2">
    <citation type="submission" date="2015-11" db="EMBL/GenBank/DDBJ databases">
        <authorList>
            <person name="Zhang Y."/>
            <person name="Guo Z."/>
        </authorList>
    </citation>
    <scope>NUCLEOTIDE SEQUENCE</scope>
</reference>
<dbReference type="Proteomes" id="UP000017246">
    <property type="component" value="Unassembled WGS sequence"/>
</dbReference>
<gene>
    <name evidence="1" type="ORF">EmuJ_000099600</name>
</gene>
<dbReference type="AlphaFoldDB" id="A0A087VY38"/>
<evidence type="ECO:0000313" key="2">
    <source>
        <dbReference type="Proteomes" id="UP000017246"/>
    </source>
</evidence>
<name>A0A087VY38_ECHMU</name>
<reference evidence="1" key="1">
    <citation type="journal article" date="2013" name="Nature">
        <title>The genomes of four tapeworm species reveal adaptations to parasitism.</title>
        <authorList>
            <person name="Tsai I.J."/>
            <person name="Zarowiecki M."/>
            <person name="Holroyd N."/>
            <person name="Garciarrubio A."/>
            <person name="Sanchez-Flores A."/>
            <person name="Brooks K.L."/>
            <person name="Tracey A."/>
            <person name="Bobes R.J."/>
            <person name="Fragoso G."/>
            <person name="Sciutto E."/>
            <person name="Aslett M."/>
            <person name="Beasley H."/>
            <person name="Bennett H.M."/>
            <person name="Cai J."/>
            <person name="Camicia F."/>
            <person name="Clark R."/>
            <person name="Cucher M."/>
            <person name="De Silva N."/>
            <person name="Day T.A."/>
            <person name="Deplazes P."/>
            <person name="Estrada K."/>
            <person name="Fernandez C."/>
            <person name="Holland P.W."/>
            <person name="Hou J."/>
            <person name="Hu S."/>
            <person name="Huckvale T."/>
            <person name="Hung S.S."/>
            <person name="Kamenetzky L."/>
            <person name="Keane J.A."/>
            <person name="Kiss F."/>
            <person name="Koziol U."/>
            <person name="Lambert O."/>
            <person name="Liu K."/>
            <person name="Luo X."/>
            <person name="Luo Y."/>
            <person name="Macchiaroli N."/>
            <person name="Nichol S."/>
            <person name="Paps J."/>
            <person name="Parkinson J."/>
            <person name="Pouchkina-Stantcheva N."/>
            <person name="Riddiford N."/>
            <person name="Rosenzvit M."/>
            <person name="Salinas G."/>
            <person name="Wasmuth J.D."/>
            <person name="Zamanian M."/>
            <person name="Zheng Y."/>
            <person name="Cai X."/>
            <person name="Soberon X."/>
            <person name="Olson P.D."/>
            <person name="Laclette J.P."/>
            <person name="Brehm K."/>
            <person name="Berriman M."/>
            <person name="Garciarrubio A."/>
            <person name="Bobes R.J."/>
            <person name="Fragoso G."/>
            <person name="Sanchez-Flores A."/>
            <person name="Estrada K."/>
            <person name="Cevallos M.A."/>
            <person name="Morett E."/>
            <person name="Gonzalez V."/>
            <person name="Portillo T."/>
            <person name="Ochoa-Leyva A."/>
            <person name="Jose M.V."/>
            <person name="Sciutto E."/>
            <person name="Landa A."/>
            <person name="Jimenez L."/>
            <person name="Valdes V."/>
            <person name="Carrero J.C."/>
            <person name="Larralde C."/>
            <person name="Morales-Montor J."/>
            <person name="Limon-Lason J."/>
            <person name="Soberon X."/>
            <person name="Laclette J.P."/>
        </authorList>
    </citation>
    <scope>NUCLEOTIDE SEQUENCE [LARGE SCALE GENOMIC DNA]</scope>
</reference>